<sequence length="53" mass="5829">MKVVLNAPSMIHVIWARPPFGWIKINTDDMTRGALGPLGATGVCVIPLKHNYQ</sequence>
<name>B9RY05_RICCO</name>
<evidence type="ECO:0000313" key="1">
    <source>
        <dbReference type="EMBL" id="EEF43766.1"/>
    </source>
</evidence>
<gene>
    <name evidence="1" type="ORF">RCOM_1306170</name>
</gene>
<keyword evidence="2" id="KW-1185">Reference proteome</keyword>
<dbReference type="Proteomes" id="UP000008311">
    <property type="component" value="Unassembled WGS sequence"/>
</dbReference>
<protein>
    <submittedName>
        <fullName evidence="1">Uncharacterized protein</fullName>
    </submittedName>
</protein>
<proteinExistence type="predicted"/>
<evidence type="ECO:0000313" key="2">
    <source>
        <dbReference type="Proteomes" id="UP000008311"/>
    </source>
</evidence>
<dbReference type="InParanoid" id="B9RY05"/>
<organism evidence="1 2">
    <name type="scientific">Ricinus communis</name>
    <name type="common">Castor bean</name>
    <dbReference type="NCBI Taxonomy" id="3988"/>
    <lineage>
        <taxon>Eukaryota</taxon>
        <taxon>Viridiplantae</taxon>
        <taxon>Streptophyta</taxon>
        <taxon>Embryophyta</taxon>
        <taxon>Tracheophyta</taxon>
        <taxon>Spermatophyta</taxon>
        <taxon>Magnoliopsida</taxon>
        <taxon>eudicotyledons</taxon>
        <taxon>Gunneridae</taxon>
        <taxon>Pentapetalae</taxon>
        <taxon>rosids</taxon>
        <taxon>fabids</taxon>
        <taxon>Malpighiales</taxon>
        <taxon>Euphorbiaceae</taxon>
        <taxon>Acalyphoideae</taxon>
        <taxon>Acalypheae</taxon>
        <taxon>Ricinus</taxon>
    </lineage>
</organism>
<reference evidence="2" key="1">
    <citation type="journal article" date="2010" name="Nat. Biotechnol.">
        <title>Draft genome sequence of the oilseed species Ricinus communis.</title>
        <authorList>
            <person name="Chan A.P."/>
            <person name="Crabtree J."/>
            <person name="Zhao Q."/>
            <person name="Lorenzi H."/>
            <person name="Orvis J."/>
            <person name="Puiu D."/>
            <person name="Melake-Berhan A."/>
            <person name="Jones K.M."/>
            <person name="Redman J."/>
            <person name="Chen G."/>
            <person name="Cahoon E.B."/>
            <person name="Gedil M."/>
            <person name="Stanke M."/>
            <person name="Haas B.J."/>
            <person name="Wortman J.R."/>
            <person name="Fraser-Liggett C.M."/>
            <person name="Ravel J."/>
            <person name="Rabinowicz P.D."/>
        </authorList>
    </citation>
    <scope>NUCLEOTIDE SEQUENCE [LARGE SCALE GENOMIC DNA]</scope>
    <source>
        <strain evidence="2">cv. Hale</strain>
    </source>
</reference>
<dbReference type="EMBL" id="EQ973829">
    <property type="protein sequence ID" value="EEF43766.1"/>
    <property type="molecule type" value="Genomic_DNA"/>
</dbReference>
<accession>B9RY05</accession>
<dbReference type="AlphaFoldDB" id="B9RY05"/>